<dbReference type="OrthoDB" id="1442351at2"/>
<keyword evidence="2" id="KW-1185">Reference proteome</keyword>
<evidence type="ECO:0000313" key="2">
    <source>
        <dbReference type="Proteomes" id="UP000298517"/>
    </source>
</evidence>
<organism evidence="1 2">
    <name type="scientific">Gramella jeungdoensis</name>
    <dbReference type="NCBI Taxonomy" id="708091"/>
    <lineage>
        <taxon>Bacteria</taxon>
        <taxon>Pseudomonadati</taxon>
        <taxon>Bacteroidota</taxon>
        <taxon>Flavobacteriia</taxon>
        <taxon>Flavobacteriales</taxon>
        <taxon>Flavobacteriaceae</taxon>
        <taxon>Christiangramia</taxon>
    </lineage>
</organism>
<proteinExistence type="predicted"/>
<accession>A0A4Y8APE6</accession>
<protein>
    <submittedName>
        <fullName evidence="1">Uncharacterized protein</fullName>
    </submittedName>
</protein>
<dbReference type="Proteomes" id="UP000298517">
    <property type="component" value="Unassembled WGS sequence"/>
</dbReference>
<dbReference type="EMBL" id="SNQI01000005">
    <property type="protein sequence ID" value="TEW72476.1"/>
    <property type="molecule type" value="Genomic_DNA"/>
</dbReference>
<sequence>MPLFYSHQPDEEVTINQQFIELDNWIEHFEFIAKELNYLIKLIHILQFKNNFNLELMNKKEENNYLLSLFYDFRNKSENSLECMDIPYDMYYVNQQELYREQYLIFIRGYRKFKTEILSKL</sequence>
<reference evidence="1 2" key="1">
    <citation type="journal article" date="2011" name="J. Microbiol.">
        <title>Gramella jeungdoensis sp. nov., isolated from a solar saltern in Korea.</title>
        <authorList>
            <person name="Joung Y."/>
            <person name="Kim H."/>
            <person name="Jang T."/>
            <person name="Ahn T.S."/>
            <person name="Joh K."/>
        </authorList>
    </citation>
    <scope>NUCLEOTIDE SEQUENCE [LARGE SCALE GENOMIC DNA]</scope>
    <source>
        <strain evidence="1 2">KCTC 23123</strain>
    </source>
</reference>
<dbReference type="RefSeq" id="WP_134248920.1">
    <property type="nucleotide sequence ID" value="NZ_SNQI01000005.1"/>
</dbReference>
<gene>
    <name evidence="1" type="ORF">E2488_13560</name>
</gene>
<evidence type="ECO:0000313" key="1">
    <source>
        <dbReference type="EMBL" id="TEW72476.1"/>
    </source>
</evidence>
<comment type="caution">
    <text evidence="1">The sequence shown here is derived from an EMBL/GenBank/DDBJ whole genome shotgun (WGS) entry which is preliminary data.</text>
</comment>
<dbReference type="AlphaFoldDB" id="A0A4Y8APE6"/>
<name>A0A4Y8APE6_9FLAO</name>